<dbReference type="EMBL" id="BROH01000005">
    <property type="protein sequence ID" value="GKY88212.1"/>
    <property type="molecule type" value="Genomic_DNA"/>
</dbReference>
<dbReference type="PANTHER" id="PTHR42943:SF2">
    <property type="entry name" value="GLUTATHIONE S-TRANSFERASE KAPPA 1"/>
    <property type="match status" value="1"/>
</dbReference>
<evidence type="ECO:0000259" key="2">
    <source>
        <dbReference type="Pfam" id="PF01323"/>
    </source>
</evidence>
<dbReference type="SUPFAM" id="SSF52833">
    <property type="entry name" value="Thioredoxin-like"/>
    <property type="match status" value="1"/>
</dbReference>
<protein>
    <recommendedName>
        <fullName evidence="1">2-hydroxychromene-2-carboxylate isomerase</fullName>
        <ecNumber evidence="1">5.99.1.4</ecNumber>
    </recommendedName>
</protein>
<dbReference type="EC" id="5.99.1.4" evidence="1"/>
<dbReference type="GO" id="GO:0016853">
    <property type="term" value="F:isomerase activity"/>
    <property type="evidence" value="ECO:0007669"/>
    <property type="project" value="UniProtKB-KW"/>
</dbReference>
<dbReference type="InterPro" id="IPR014440">
    <property type="entry name" value="HCCAis_GSTk"/>
</dbReference>
<comment type="caution">
    <text evidence="3">The sequence shown here is derived from an EMBL/GenBank/DDBJ whole genome shotgun (WGS) entry which is preliminary data.</text>
</comment>
<evidence type="ECO:0000313" key="3">
    <source>
        <dbReference type="EMBL" id="GKY88212.1"/>
    </source>
</evidence>
<dbReference type="Gene3D" id="3.40.30.10">
    <property type="entry name" value="Glutaredoxin"/>
    <property type="match status" value="1"/>
</dbReference>
<proteinExistence type="inferred from homology"/>
<dbReference type="Pfam" id="PF01323">
    <property type="entry name" value="DSBA"/>
    <property type="match status" value="1"/>
</dbReference>
<dbReference type="RefSeq" id="WP_281842257.1">
    <property type="nucleotide sequence ID" value="NZ_BROH01000005.1"/>
</dbReference>
<comment type="similarity">
    <text evidence="1">Belongs to the GST superfamily. NadH family.</text>
</comment>
<accession>A0ABQ5LTC0</accession>
<keyword evidence="4" id="KW-1185">Reference proteome</keyword>
<dbReference type="PANTHER" id="PTHR42943">
    <property type="entry name" value="GLUTATHIONE S-TRANSFERASE KAPPA"/>
    <property type="match status" value="1"/>
</dbReference>
<dbReference type="InterPro" id="IPR051924">
    <property type="entry name" value="GST_Kappa/NadH"/>
</dbReference>
<name>A0ABQ5LTC0_9RHOB</name>
<keyword evidence="1 3" id="KW-0413">Isomerase</keyword>
<dbReference type="InterPro" id="IPR036249">
    <property type="entry name" value="Thioredoxin-like_sf"/>
</dbReference>
<dbReference type="Proteomes" id="UP001144205">
    <property type="component" value="Unassembled WGS sequence"/>
</dbReference>
<reference evidence="3" key="1">
    <citation type="journal article" date="2023" name="Int. J. Syst. Evol. Microbiol.">
        <title>Sinisalibacter aestuarii sp. nov., isolated from estuarine sediment of the Arakawa River.</title>
        <authorList>
            <person name="Arafat S.T."/>
            <person name="Hirano S."/>
            <person name="Sato A."/>
            <person name="Takeuchi K."/>
            <person name="Yasuda T."/>
            <person name="Terahara T."/>
            <person name="Hamada M."/>
            <person name="Kobayashi T."/>
        </authorList>
    </citation>
    <scope>NUCLEOTIDE SEQUENCE</scope>
    <source>
        <strain evidence="3">B-399</strain>
    </source>
</reference>
<dbReference type="InterPro" id="IPR001853">
    <property type="entry name" value="DSBA-like_thioredoxin_dom"/>
</dbReference>
<gene>
    <name evidence="3" type="ORF">STA1M1_20810</name>
</gene>
<feature type="domain" description="DSBA-like thioredoxin" evidence="2">
    <location>
        <begin position="3"/>
        <end position="187"/>
    </location>
</feature>
<sequence length="199" mass="21914">MTEIDFWFSIGSTYSYLTVMRLDEVAAREGITFNWRPFNVREMMIAQDNIPFAKKPAKAAYMWRDIGRRLGKYGLTAQLPAPYPLEDLALANQVALVGMAEGWGKAYVIEAYRRWFQQGQMAGSEPNLSQSIAAVGQDPARVLARAEADDTVEALAEATQDAAAAGLFGVPSFVVAGELFWGDDRLDDAIAWARAGRLA</sequence>
<comment type="catalytic activity">
    <reaction evidence="1">
        <text>2-hydroxychromene-2-carboxylate = (3E)-4-(2-hydroxyphenyl)-2-oxobut-3-enoate</text>
        <dbReference type="Rhea" id="RHEA:27401"/>
        <dbReference type="ChEBI" id="CHEBI:59350"/>
        <dbReference type="ChEBI" id="CHEBI:59353"/>
        <dbReference type="EC" id="5.99.1.4"/>
    </reaction>
</comment>
<evidence type="ECO:0000256" key="1">
    <source>
        <dbReference type="PIRNR" id="PIRNR006386"/>
    </source>
</evidence>
<organism evidence="3 4">
    <name type="scientific">Sinisalibacter aestuarii</name>
    <dbReference type="NCBI Taxonomy" id="2949426"/>
    <lineage>
        <taxon>Bacteria</taxon>
        <taxon>Pseudomonadati</taxon>
        <taxon>Pseudomonadota</taxon>
        <taxon>Alphaproteobacteria</taxon>
        <taxon>Rhodobacterales</taxon>
        <taxon>Roseobacteraceae</taxon>
        <taxon>Sinisalibacter</taxon>
    </lineage>
</organism>
<evidence type="ECO:0000313" key="4">
    <source>
        <dbReference type="Proteomes" id="UP001144205"/>
    </source>
</evidence>
<dbReference type="PIRSF" id="PIRSF006386">
    <property type="entry name" value="HCCAis_GSTk"/>
    <property type="match status" value="1"/>
</dbReference>